<name>A0A2M8PYH0_9CHLR</name>
<dbReference type="PANTHER" id="PTHR30368:SF2">
    <property type="entry name" value="SULFATE-BINDING PROTEIN"/>
    <property type="match status" value="1"/>
</dbReference>
<evidence type="ECO:0000256" key="5">
    <source>
        <dbReference type="ARBA" id="ARBA00022764"/>
    </source>
</evidence>
<keyword evidence="3" id="KW-0813">Transport</keyword>
<dbReference type="Pfam" id="PF13531">
    <property type="entry name" value="SBP_bac_11"/>
    <property type="match status" value="1"/>
</dbReference>
<dbReference type="GO" id="GO:0140104">
    <property type="term" value="F:molecular carrier activity"/>
    <property type="evidence" value="ECO:0007669"/>
    <property type="project" value="InterPro"/>
</dbReference>
<protein>
    <recommendedName>
        <fullName evidence="8">ABC transporter substrate-binding protein</fullName>
    </recommendedName>
</protein>
<dbReference type="Gene3D" id="3.40.190.10">
    <property type="entry name" value="Periplasmic binding protein-like II"/>
    <property type="match status" value="2"/>
</dbReference>
<keyword evidence="5" id="KW-0574">Periplasm</keyword>
<evidence type="ECO:0000256" key="3">
    <source>
        <dbReference type="ARBA" id="ARBA00022448"/>
    </source>
</evidence>
<dbReference type="InterPro" id="IPR005669">
    <property type="entry name" value="Thiosulph/SO4-bd"/>
</dbReference>
<organism evidence="6 7">
    <name type="scientific">Candidatus Thermofonsia Clade 1 bacterium</name>
    <dbReference type="NCBI Taxonomy" id="2364210"/>
    <lineage>
        <taxon>Bacteria</taxon>
        <taxon>Bacillati</taxon>
        <taxon>Chloroflexota</taxon>
        <taxon>Candidatus Thermofontia</taxon>
        <taxon>Candidatus Thermofonsia Clade 1</taxon>
    </lineage>
</organism>
<keyword evidence="4" id="KW-0732">Signal</keyword>
<gene>
    <name evidence="6" type="ORF">CUN50_03580</name>
</gene>
<evidence type="ECO:0000313" key="7">
    <source>
        <dbReference type="Proteomes" id="UP000228947"/>
    </source>
</evidence>
<dbReference type="GO" id="GO:0042597">
    <property type="term" value="C:periplasmic space"/>
    <property type="evidence" value="ECO:0007669"/>
    <property type="project" value="UniProtKB-SubCell"/>
</dbReference>
<sequence length="406" mass="45333">MPRSRILFLLILGASVAVIAIIALSNQPVSPELQAQRDATATMAARQALLASTVKIVVSYGTEKRRWLEDATQRFEAQHPNVDVELLGEGSMESYRALSNVSDASSTYWRNRPLPILWSPGGRIQVALLNADQAREFAKDCKDLVLSPLAFIMWKDRADAFEDFYKDRGGVSFENLEDALSSPKDGRWSEFGGDPNWGLLKVGYANPNESNGGFMFLMALVHAYLDRTEAATVAELSGPKFAEYARRIARAISIEPLNSSGVLMDNMMRQGPATYDLVIIHEALAIENHQIAIDRHGIPLRVFYPKYNLFSEHPMCLIDHPSFTPQQREAAKLYQDFLLSREIQELARMYGYRPAVTDVPIFAGGSPFNDPEIRAMGVSNNVGQTLRQPDGNTLKQLLTIWNRAVN</sequence>
<dbReference type="Proteomes" id="UP000228947">
    <property type="component" value="Unassembled WGS sequence"/>
</dbReference>
<evidence type="ECO:0000313" key="6">
    <source>
        <dbReference type="EMBL" id="PJF42594.1"/>
    </source>
</evidence>
<dbReference type="AlphaFoldDB" id="A0A2M8PYH0"/>
<evidence type="ECO:0000256" key="4">
    <source>
        <dbReference type="ARBA" id="ARBA00022729"/>
    </source>
</evidence>
<accession>A0A2M8PYH0</accession>
<dbReference type="SUPFAM" id="SSF53850">
    <property type="entry name" value="Periplasmic binding protein-like II"/>
    <property type="match status" value="1"/>
</dbReference>
<reference evidence="6 7" key="1">
    <citation type="submission" date="2017-11" db="EMBL/GenBank/DDBJ databases">
        <title>Evolution of Phototrophy in the Chloroflexi Phylum Driven by Horizontal Gene Transfer.</title>
        <authorList>
            <person name="Ward L.M."/>
            <person name="Hemp J."/>
            <person name="Shih P.M."/>
            <person name="Mcglynn S.E."/>
            <person name="Fischer W."/>
        </authorList>
    </citation>
    <scope>NUCLEOTIDE SEQUENCE [LARGE SCALE GENOMIC DNA]</scope>
    <source>
        <strain evidence="6">CP1_1M</strain>
    </source>
</reference>
<comment type="similarity">
    <text evidence="2">Belongs to the prokaryotic sulfate-binding protein family.</text>
</comment>
<evidence type="ECO:0008006" key="8">
    <source>
        <dbReference type="Google" id="ProtNLM"/>
    </source>
</evidence>
<evidence type="ECO:0000256" key="1">
    <source>
        <dbReference type="ARBA" id="ARBA00004418"/>
    </source>
</evidence>
<dbReference type="GO" id="GO:1902358">
    <property type="term" value="P:sulfate transmembrane transport"/>
    <property type="evidence" value="ECO:0007669"/>
    <property type="project" value="InterPro"/>
</dbReference>
<dbReference type="PANTHER" id="PTHR30368">
    <property type="entry name" value="SULFATE-BINDING PROTEIN"/>
    <property type="match status" value="1"/>
</dbReference>
<dbReference type="EMBL" id="PGTL01000013">
    <property type="protein sequence ID" value="PJF42594.1"/>
    <property type="molecule type" value="Genomic_DNA"/>
</dbReference>
<comment type="caution">
    <text evidence="6">The sequence shown here is derived from an EMBL/GenBank/DDBJ whole genome shotgun (WGS) entry which is preliminary data.</text>
</comment>
<proteinExistence type="inferred from homology"/>
<comment type="subcellular location">
    <subcellularLocation>
        <location evidence="1">Periplasm</location>
    </subcellularLocation>
</comment>
<evidence type="ECO:0000256" key="2">
    <source>
        <dbReference type="ARBA" id="ARBA00006099"/>
    </source>
</evidence>